<dbReference type="UniPathway" id="UPA00665"/>
<evidence type="ECO:0000256" key="3">
    <source>
        <dbReference type="ARBA" id="ARBA00022670"/>
    </source>
</evidence>
<evidence type="ECO:0000256" key="2">
    <source>
        <dbReference type="ARBA" id="ARBA00022475"/>
    </source>
</evidence>
<proteinExistence type="inferred from homology"/>
<dbReference type="InterPro" id="IPR001872">
    <property type="entry name" value="Peptidase_A8"/>
</dbReference>
<dbReference type="AlphaFoldDB" id="A0A1W6BYL8"/>
<comment type="pathway">
    <text evidence="9">Protein modification; lipoprotein biosynthesis (signal peptide cleavage).</text>
</comment>
<keyword evidence="2 9" id="KW-1003">Cell membrane</keyword>
<evidence type="ECO:0000256" key="1">
    <source>
        <dbReference type="ARBA" id="ARBA00006139"/>
    </source>
</evidence>
<evidence type="ECO:0000256" key="10">
    <source>
        <dbReference type="RuleBase" id="RU004181"/>
    </source>
</evidence>
<keyword evidence="11" id="KW-0449">Lipoprotein</keyword>
<accession>A0A1W6BYL8</accession>
<dbReference type="STRING" id="1121267.CCUN_1620"/>
<evidence type="ECO:0000313" key="11">
    <source>
        <dbReference type="EMBL" id="ARJ57199.1"/>
    </source>
</evidence>
<sequence length="158" mass="18481">MIKNLKFIGIFLSFFILVFLLDQAVKNLTLKGLRYEGEFLDLTYVLNTGVAFSMLSFLEHYLKYLHLALLLCLFAYLLWQKAFLKQHIIAFGIMLGAGSSNLLDRFIHGGVVDMFYWHKWFDFAIFNVADVMINVSVFLILMQELFINFNKRKKNGNF</sequence>
<organism evidence="11 12">
    <name type="scientific">Campylobacter cuniculorum DSM 23162 = LMG 24588</name>
    <dbReference type="NCBI Taxonomy" id="1121267"/>
    <lineage>
        <taxon>Bacteria</taxon>
        <taxon>Pseudomonadati</taxon>
        <taxon>Campylobacterota</taxon>
        <taxon>Epsilonproteobacteria</taxon>
        <taxon>Campylobacterales</taxon>
        <taxon>Campylobacteraceae</taxon>
        <taxon>Campylobacter</taxon>
    </lineage>
</organism>
<dbReference type="GO" id="GO:0006508">
    <property type="term" value="P:proteolysis"/>
    <property type="evidence" value="ECO:0007669"/>
    <property type="project" value="UniProtKB-KW"/>
</dbReference>
<dbReference type="GO" id="GO:0004190">
    <property type="term" value="F:aspartic-type endopeptidase activity"/>
    <property type="evidence" value="ECO:0007669"/>
    <property type="project" value="UniProtKB-UniRule"/>
</dbReference>
<comment type="subcellular location">
    <subcellularLocation>
        <location evidence="9">Cell membrane</location>
        <topology evidence="9">Multi-pass membrane protein</topology>
    </subcellularLocation>
</comment>
<reference evidence="11 12" key="1">
    <citation type="submission" date="2017-04" db="EMBL/GenBank/DDBJ databases">
        <title>Complete genome sequence of the Campylobacter cuniculorum type strain LMG24588.</title>
        <authorList>
            <person name="Miller W.G."/>
            <person name="Yee E."/>
            <person name="Revez J."/>
            <person name="Bono J.L."/>
            <person name="Rossi M."/>
        </authorList>
    </citation>
    <scope>NUCLEOTIDE SEQUENCE [LARGE SCALE GENOMIC DNA]</scope>
    <source>
        <strain evidence="11 12">LMG 24588</strain>
    </source>
</reference>
<dbReference type="GO" id="GO:0005886">
    <property type="term" value="C:plasma membrane"/>
    <property type="evidence" value="ECO:0007669"/>
    <property type="project" value="UniProtKB-SubCell"/>
</dbReference>
<keyword evidence="4 9" id="KW-0812">Transmembrane</keyword>
<dbReference type="HAMAP" id="MF_00161">
    <property type="entry name" value="LspA"/>
    <property type="match status" value="1"/>
</dbReference>
<dbReference type="EC" id="3.4.23.36" evidence="9"/>
<dbReference type="KEGG" id="ccun:CCUN_1620"/>
<feature type="transmembrane region" description="Helical" evidence="9">
    <location>
        <begin position="7"/>
        <end position="25"/>
    </location>
</feature>
<evidence type="ECO:0000256" key="6">
    <source>
        <dbReference type="ARBA" id="ARBA00022801"/>
    </source>
</evidence>
<comment type="function">
    <text evidence="9">This protein specifically catalyzes the removal of signal peptides from prolipoproteins.</text>
</comment>
<keyword evidence="6 9" id="KW-0378">Hydrolase</keyword>
<feature type="active site" evidence="9">
    <location>
        <position position="113"/>
    </location>
</feature>
<feature type="transmembrane region" description="Helical" evidence="9">
    <location>
        <begin position="86"/>
        <end position="103"/>
    </location>
</feature>
<evidence type="ECO:0000313" key="12">
    <source>
        <dbReference type="Proteomes" id="UP000192902"/>
    </source>
</evidence>
<comment type="similarity">
    <text evidence="1 9 10">Belongs to the peptidase A8 family.</text>
</comment>
<dbReference type="RefSeq" id="WP_027305759.1">
    <property type="nucleotide sequence ID" value="NZ_CP020867.1"/>
</dbReference>
<evidence type="ECO:0000256" key="9">
    <source>
        <dbReference type="HAMAP-Rule" id="MF_00161"/>
    </source>
</evidence>
<feature type="active site" evidence="9">
    <location>
        <position position="130"/>
    </location>
</feature>
<dbReference type="PANTHER" id="PTHR33695:SF1">
    <property type="entry name" value="LIPOPROTEIN SIGNAL PEPTIDASE"/>
    <property type="match status" value="1"/>
</dbReference>
<evidence type="ECO:0000256" key="5">
    <source>
        <dbReference type="ARBA" id="ARBA00022750"/>
    </source>
</evidence>
<dbReference type="PANTHER" id="PTHR33695">
    <property type="entry name" value="LIPOPROTEIN SIGNAL PEPTIDASE"/>
    <property type="match status" value="1"/>
</dbReference>
<dbReference type="Pfam" id="PF01252">
    <property type="entry name" value="Peptidase_A8"/>
    <property type="match status" value="1"/>
</dbReference>
<dbReference type="Proteomes" id="UP000192902">
    <property type="component" value="Chromosome"/>
</dbReference>
<evidence type="ECO:0000256" key="8">
    <source>
        <dbReference type="ARBA" id="ARBA00023136"/>
    </source>
</evidence>
<dbReference type="NCBIfam" id="TIGR00077">
    <property type="entry name" value="lspA"/>
    <property type="match status" value="1"/>
</dbReference>
<comment type="catalytic activity">
    <reaction evidence="9">
        <text>Release of signal peptides from bacterial membrane prolipoproteins. Hydrolyzes -Xaa-Yaa-Zaa-|-(S,diacylglyceryl)Cys-, in which Xaa is hydrophobic (preferably Leu), and Yaa (Ala or Ser) and Zaa (Gly or Ala) have small, neutral side chains.</text>
        <dbReference type="EC" id="3.4.23.36"/>
    </reaction>
</comment>
<feature type="transmembrane region" description="Helical" evidence="9">
    <location>
        <begin position="123"/>
        <end position="142"/>
    </location>
</feature>
<dbReference type="PRINTS" id="PR00781">
    <property type="entry name" value="LIPOSIGPTASE"/>
</dbReference>
<keyword evidence="5 9" id="KW-0064">Aspartyl protease</keyword>
<protein>
    <recommendedName>
        <fullName evidence="9">Lipoprotein signal peptidase</fullName>
        <ecNumber evidence="9">3.4.23.36</ecNumber>
    </recommendedName>
    <alternativeName>
        <fullName evidence="9">Prolipoprotein signal peptidase</fullName>
    </alternativeName>
    <alternativeName>
        <fullName evidence="9">Signal peptidase II</fullName>
        <shortName evidence="9">SPase II</shortName>
    </alternativeName>
</protein>
<keyword evidence="8 9" id="KW-0472">Membrane</keyword>
<evidence type="ECO:0000256" key="4">
    <source>
        <dbReference type="ARBA" id="ARBA00022692"/>
    </source>
</evidence>
<dbReference type="eggNOG" id="COG0597">
    <property type="taxonomic scope" value="Bacteria"/>
</dbReference>
<keyword evidence="7 9" id="KW-1133">Transmembrane helix</keyword>
<dbReference type="OrthoDB" id="9810259at2"/>
<name>A0A1W6BYL8_9BACT</name>
<dbReference type="EMBL" id="CP020867">
    <property type="protein sequence ID" value="ARJ57199.1"/>
    <property type="molecule type" value="Genomic_DNA"/>
</dbReference>
<keyword evidence="3 9" id="KW-0645">Protease</keyword>
<evidence type="ECO:0000256" key="7">
    <source>
        <dbReference type="ARBA" id="ARBA00022989"/>
    </source>
</evidence>
<feature type="transmembrane region" description="Helical" evidence="9">
    <location>
        <begin position="61"/>
        <end position="79"/>
    </location>
</feature>
<gene>
    <name evidence="9 11" type="primary">lspA</name>
    <name evidence="11" type="ORF">CCUN_1620</name>
</gene>